<keyword evidence="3" id="KW-1185">Reference proteome</keyword>
<reference evidence="2" key="1">
    <citation type="journal article" date="2022" name="Plant J.">
        <title>Strategies of tolerance reflected in two North American maple genomes.</title>
        <authorList>
            <person name="McEvoy S.L."/>
            <person name="Sezen U.U."/>
            <person name="Trouern-Trend A."/>
            <person name="McMahon S.M."/>
            <person name="Schaberg P.G."/>
            <person name="Yang J."/>
            <person name="Wegrzyn J.L."/>
            <person name="Swenson N.G."/>
        </authorList>
    </citation>
    <scope>NUCLEOTIDE SEQUENCE</scope>
    <source>
        <strain evidence="2">NS2018</strain>
    </source>
</reference>
<evidence type="ECO:0000256" key="1">
    <source>
        <dbReference type="SAM" id="MobiDB-lite"/>
    </source>
</evidence>
<feature type="compositionally biased region" description="Basic and acidic residues" evidence="1">
    <location>
        <begin position="1"/>
        <end position="18"/>
    </location>
</feature>
<dbReference type="Proteomes" id="UP001168877">
    <property type="component" value="Unassembled WGS sequence"/>
</dbReference>
<name>A0AA39RJV9_ACESA</name>
<organism evidence="2 3">
    <name type="scientific">Acer saccharum</name>
    <name type="common">Sugar maple</name>
    <dbReference type="NCBI Taxonomy" id="4024"/>
    <lineage>
        <taxon>Eukaryota</taxon>
        <taxon>Viridiplantae</taxon>
        <taxon>Streptophyta</taxon>
        <taxon>Embryophyta</taxon>
        <taxon>Tracheophyta</taxon>
        <taxon>Spermatophyta</taxon>
        <taxon>Magnoliopsida</taxon>
        <taxon>eudicotyledons</taxon>
        <taxon>Gunneridae</taxon>
        <taxon>Pentapetalae</taxon>
        <taxon>rosids</taxon>
        <taxon>malvids</taxon>
        <taxon>Sapindales</taxon>
        <taxon>Sapindaceae</taxon>
        <taxon>Hippocastanoideae</taxon>
        <taxon>Acereae</taxon>
        <taxon>Acer</taxon>
    </lineage>
</organism>
<gene>
    <name evidence="2" type="ORF">LWI29_037636</name>
</gene>
<dbReference type="EMBL" id="JAUESC010000387">
    <property type="protein sequence ID" value="KAK0575343.1"/>
    <property type="molecule type" value="Genomic_DNA"/>
</dbReference>
<evidence type="ECO:0000313" key="3">
    <source>
        <dbReference type="Proteomes" id="UP001168877"/>
    </source>
</evidence>
<protein>
    <submittedName>
        <fullName evidence="2">Uncharacterized protein</fullName>
    </submittedName>
</protein>
<evidence type="ECO:0000313" key="2">
    <source>
        <dbReference type="EMBL" id="KAK0575343.1"/>
    </source>
</evidence>
<reference evidence="2" key="2">
    <citation type="submission" date="2023-06" db="EMBL/GenBank/DDBJ databases">
        <authorList>
            <person name="Swenson N.G."/>
            <person name="Wegrzyn J.L."/>
            <person name="Mcevoy S.L."/>
        </authorList>
    </citation>
    <scope>NUCLEOTIDE SEQUENCE</scope>
    <source>
        <strain evidence="2">NS2018</strain>
        <tissue evidence="2">Leaf</tissue>
    </source>
</reference>
<accession>A0AA39RJV9</accession>
<comment type="caution">
    <text evidence="2">The sequence shown here is derived from an EMBL/GenBank/DDBJ whole genome shotgun (WGS) entry which is preliminary data.</text>
</comment>
<feature type="region of interest" description="Disordered" evidence="1">
    <location>
        <begin position="1"/>
        <end position="30"/>
    </location>
</feature>
<proteinExistence type="predicted"/>
<dbReference type="AlphaFoldDB" id="A0AA39RJV9"/>
<sequence length="81" mass="9257">MEGDVTTKKMEELSKEVDEPVESSDSSKVGPEHQYTLLNGFSTSGQIVSSKKRDYWWVIIHIVLDHHHHRPVSGFHAMLVK</sequence>